<keyword evidence="1" id="KW-0678">Repressor</keyword>
<dbReference type="InterPro" id="IPR050109">
    <property type="entry name" value="HTH-type_TetR-like_transc_reg"/>
</dbReference>
<dbReference type="InterPro" id="IPR039538">
    <property type="entry name" value="BetI_C"/>
</dbReference>
<dbReference type="Gene3D" id="1.10.357.10">
    <property type="entry name" value="Tetracycline Repressor, domain 2"/>
    <property type="match status" value="1"/>
</dbReference>
<dbReference type="PANTHER" id="PTHR30055">
    <property type="entry name" value="HTH-TYPE TRANSCRIPTIONAL REGULATOR RUTR"/>
    <property type="match status" value="1"/>
</dbReference>
<evidence type="ECO:0000256" key="4">
    <source>
        <dbReference type="ARBA" id="ARBA00023163"/>
    </source>
</evidence>
<dbReference type="AlphaFoldDB" id="A0A1I6M7Y8"/>
<feature type="DNA-binding region" description="H-T-H motif" evidence="5">
    <location>
        <begin position="28"/>
        <end position="47"/>
    </location>
</feature>
<evidence type="ECO:0000256" key="2">
    <source>
        <dbReference type="ARBA" id="ARBA00023015"/>
    </source>
</evidence>
<dbReference type="STRING" id="767519.SAMN05216559_3950"/>
<dbReference type="RefSeq" id="WP_089818956.1">
    <property type="nucleotide sequence ID" value="NZ_FOZK01000005.1"/>
</dbReference>
<evidence type="ECO:0000259" key="6">
    <source>
        <dbReference type="PROSITE" id="PS50977"/>
    </source>
</evidence>
<keyword evidence="8" id="KW-1185">Reference proteome</keyword>
<keyword evidence="3 5" id="KW-0238">DNA-binding</keyword>
<dbReference type="GO" id="GO:0003700">
    <property type="term" value="F:DNA-binding transcription factor activity"/>
    <property type="evidence" value="ECO:0007669"/>
    <property type="project" value="TreeGrafter"/>
</dbReference>
<proteinExistence type="predicted"/>
<dbReference type="SUPFAM" id="SSF48498">
    <property type="entry name" value="Tetracyclin repressor-like, C-terminal domain"/>
    <property type="match status" value="1"/>
</dbReference>
<dbReference type="PROSITE" id="PS50977">
    <property type="entry name" value="HTH_TETR_2"/>
    <property type="match status" value="1"/>
</dbReference>
<keyword evidence="4" id="KW-0804">Transcription</keyword>
<name>A0A1I6M7Y8_9EURY</name>
<dbReference type="Pfam" id="PF00440">
    <property type="entry name" value="TetR_N"/>
    <property type="match status" value="1"/>
</dbReference>
<evidence type="ECO:0000256" key="3">
    <source>
        <dbReference type="ARBA" id="ARBA00023125"/>
    </source>
</evidence>
<dbReference type="EMBL" id="FOZK01000005">
    <property type="protein sequence ID" value="SFS11816.1"/>
    <property type="molecule type" value="Genomic_DNA"/>
</dbReference>
<dbReference type="InterPro" id="IPR001647">
    <property type="entry name" value="HTH_TetR"/>
</dbReference>
<dbReference type="InterPro" id="IPR009057">
    <property type="entry name" value="Homeodomain-like_sf"/>
</dbReference>
<accession>A0A1I6M7Y8</accession>
<reference evidence="7 8" key="1">
    <citation type="submission" date="2016-10" db="EMBL/GenBank/DDBJ databases">
        <authorList>
            <person name="de Groot N.N."/>
        </authorList>
    </citation>
    <scope>NUCLEOTIDE SEQUENCE [LARGE SCALE GENOMIC DNA]</scope>
    <source>
        <strain evidence="7 8">CGMCC 1.10457</strain>
    </source>
</reference>
<dbReference type="GO" id="GO:0000976">
    <property type="term" value="F:transcription cis-regulatory region binding"/>
    <property type="evidence" value="ECO:0007669"/>
    <property type="project" value="TreeGrafter"/>
</dbReference>
<organism evidence="7 8">
    <name type="scientific">Halomicrobium zhouii</name>
    <dbReference type="NCBI Taxonomy" id="767519"/>
    <lineage>
        <taxon>Archaea</taxon>
        <taxon>Methanobacteriati</taxon>
        <taxon>Methanobacteriota</taxon>
        <taxon>Stenosarchaea group</taxon>
        <taxon>Halobacteria</taxon>
        <taxon>Halobacteriales</taxon>
        <taxon>Haloarculaceae</taxon>
        <taxon>Halomicrobium</taxon>
    </lineage>
</organism>
<gene>
    <name evidence="7" type="ORF">SAMN05216559_3950</name>
</gene>
<evidence type="ECO:0000313" key="8">
    <source>
        <dbReference type="Proteomes" id="UP000199062"/>
    </source>
</evidence>
<dbReference type="Proteomes" id="UP000199062">
    <property type="component" value="Unassembled WGS sequence"/>
</dbReference>
<dbReference type="OrthoDB" id="135877at2157"/>
<dbReference type="SUPFAM" id="SSF46689">
    <property type="entry name" value="Homeodomain-like"/>
    <property type="match status" value="1"/>
</dbReference>
<protein>
    <submittedName>
        <fullName evidence="7">Transcriptional regulator, TetR family</fullName>
    </submittedName>
</protein>
<feature type="domain" description="HTH tetR-type" evidence="6">
    <location>
        <begin position="5"/>
        <end position="65"/>
    </location>
</feature>
<evidence type="ECO:0000256" key="1">
    <source>
        <dbReference type="ARBA" id="ARBA00022491"/>
    </source>
</evidence>
<evidence type="ECO:0000313" key="7">
    <source>
        <dbReference type="EMBL" id="SFS11816.1"/>
    </source>
</evidence>
<dbReference type="PANTHER" id="PTHR30055:SF234">
    <property type="entry name" value="HTH-TYPE TRANSCRIPTIONAL REGULATOR BETI"/>
    <property type="match status" value="1"/>
</dbReference>
<dbReference type="InterPro" id="IPR036271">
    <property type="entry name" value="Tet_transcr_reg_TetR-rel_C_sf"/>
</dbReference>
<sequence length="210" mass="22808">MTAEDSSKEEIMSATFDALCEHGYANLTMQSIADEFDKSKSLIHYHYDSKDDLLAAFMDHLLENFVEMVTGCGGQDPVEELRRMADIVVVGADDGNDANDFHTALLGLRAQAPYDEKLRDQLARNDARIRELIADIVRDGQEQGQFDESVDPEEFAALFRSAIEGAQAHGVVLGDAAPTDEVMAAVDDLLVNRLLVGGEGGEADGEEGGE</sequence>
<evidence type="ECO:0000256" key="5">
    <source>
        <dbReference type="PROSITE-ProRule" id="PRU00335"/>
    </source>
</evidence>
<dbReference type="Pfam" id="PF13977">
    <property type="entry name" value="TetR_C_6"/>
    <property type="match status" value="1"/>
</dbReference>
<keyword evidence="2" id="KW-0805">Transcription regulation</keyword>